<dbReference type="EMBL" id="CP002000">
    <property type="protein sequence ID" value="ADJ44546.1"/>
    <property type="molecule type" value="Genomic_DNA"/>
</dbReference>
<dbReference type="GeneID" id="92870528"/>
<dbReference type="Pfam" id="PF14103">
    <property type="entry name" value="DUF4276"/>
    <property type="match status" value="1"/>
</dbReference>
<accession>A0A0H3D2V3</accession>
<protein>
    <recommendedName>
        <fullName evidence="3">DUF4276 domain-containing protein</fullName>
    </recommendedName>
</protein>
<evidence type="ECO:0000313" key="1">
    <source>
        <dbReference type="EMBL" id="ADJ44546.1"/>
    </source>
</evidence>
<dbReference type="PATRIC" id="fig|749927.5.peg.2841"/>
<name>A0A0H3D2V3_AMYMU</name>
<organism evidence="1 2">
    <name type="scientific">Amycolatopsis mediterranei (strain U-32)</name>
    <dbReference type="NCBI Taxonomy" id="749927"/>
    <lineage>
        <taxon>Bacteria</taxon>
        <taxon>Bacillati</taxon>
        <taxon>Actinomycetota</taxon>
        <taxon>Actinomycetes</taxon>
        <taxon>Pseudonocardiales</taxon>
        <taxon>Pseudonocardiaceae</taxon>
        <taxon>Amycolatopsis</taxon>
    </lineage>
</organism>
<dbReference type="eggNOG" id="ENOG502ZYZ6">
    <property type="taxonomic scope" value="Bacteria"/>
</dbReference>
<dbReference type="InterPro" id="IPR025455">
    <property type="entry name" value="DUF4276"/>
</dbReference>
<sequence length="198" mass="22619">MIHIEILVEEQSAEAALKALVPKIVGEDVSFAVRRFRGKQDLLKRLPGILRGFAARVPWEALRVVVLVDRDAEDCRELKRHLVRLSGEAGLPSEYILHRVVIDELESWFLGDVPALCTAYDRVPKDLDKQARYRDPDDTGKASRALEDLLRSKRYLRDRLPKVAVAEAIAPHMDIENNRSKSFQVFRDGLRRLVKEGN</sequence>
<dbReference type="OrthoDB" id="283783at2"/>
<gene>
    <name evidence="1" type="ordered locus">AMED_2751</name>
</gene>
<dbReference type="KEGG" id="amd:AMED_2751"/>
<evidence type="ECO:0000313" key="2">
    <source>
        <dbReference type="Proteomes" id="UP000000328"/>
    </source>
</evidence>
<dbReference type="AlphaFoldDB" id="A0A0H3D2V3"/>
<proteinExistence type="predicted"/>
<dbReference type="HOGENOM" id="CLU_109798_0_0_11"/>
<dbReference type="RefSeq" id="WP_013224619.1">
    <property type="nucleotide sequence ID" value="NC_014318.1"/>
</dbReference>
<evidence type="ECO:0008006" key="3">
    <source>
        <dbReference type="Google" id="ProtNLM"/>
    </source>
</evidence>
<dbReference type="Proteomes" id="UP000000328">
    <property type="component" value="Chromosome"/>
</dbReference>
<reference evidence="1 2" key="1">
    <citation type="journal article" date="2010" name="Cell Res.">
        <title>Complete genome sequence of the rifamycin SV-producing Amycolatopsis mediterranei U32 revealed its genetic characteristics in phylogeny and metabolism.</title>
        <authorList>
            <person name="Zhao W."/>
            <person name="Zhong Y."/>
            <person name="Yuan H."/>
            <person name="Wang J."/>
            <person name="Zheng H."/>
            <person name="Wang Y."/>
            <person name="Cen X."/>
            <person name="Xu F."/>
            <person name="Bai J."/>
            <person name="Han X."/>
            <person name="Lu G."/>
            <person name="Zhu Y."/>
            <person name="Shao Z."/>
            <person name="Yan H."/>
            <person name="Li C."/>
            <person name="Peng N."/>
            <person name="Zhang Z."/>
            <person name="Zhang Y."/>
            <person name="Lin W."/>
            <person name="Fan Y."/>
            <person name="Qin Z."/>
            <person name="Hu Y."/>
            <person name="Zhu B."/>
            <person name="Wang S."/>
            <person name="Ding X."/>
            <person name="Zhao G.P."/>
        </authorList>
    </citation>
    <scope>NUCLEOTIDE SEQUENCE [LARGE SCALE GENOMIC DNA]</scope>
    <source>
        <strain evidence="2">U-32</strain>
    </source>
</reference>